<reference evidence="6" key="1">
    <citation type="submission" date="2018-11" db="EMBL/GenBank/DDBJ databases">
        <authorList>
            <consortium name="Pathogen Informatics"/>
        </authorList>
    </citation>
    <scope>NUCLEOTIDE SEQUENCE</scope>
</reference>
<dbReference type="PROSITE" id="PS50835">
    <property type="entry name" value="IG_LIKE"/>
    <property type="match status" value="1"/>
</dbReference>
<dbReference type="SUPFAM" id="SSF82895">
    <property type="entry name" value="TSP-1 type 1 repeat"/>
    <property type="match status" value="1"/>
</dbReference>
<feature type="signal peptide" evidence="4">
    <location>
        <begin position="1"/>
        <end position="20"/>
    </location>
</feature>
<protein>
    <recommendedName>
        <fullName evidence="5">Ig-like domain-containing protein</fullName>
    </recommendedName>
</protein>
<dbReference type="Proteomes" id="UP000784294">
    <property type="component" value="Unassembled WGS sequence"/>
</dbReference>
<feature type="transmembrane region" description="Helical" evidence="3">
    <location>
        <begin position="499"/>
        <end position="522"/>
    </location>
</feature>
<dbReference type="AlphaFoldDB" id="A0A3S5FD04"/>
<organism evidence="6 7">
    <name type="scientific">Protopolystoma xenopodis</name>
    <dbReference type="NCBI Taxonomy" id="117903"/>
    <lineage>
        <taxon>Eukaryota</taxon>
        <taxon>Metazoa</taxon>
        <taxon>Spiralia</taxon>
        <taxon>Lophotrochozoa</taxon>
        <taxon>Platyhelminthes</taxon>
        <taxon>Monogenea</taxon>
        <taxon>Polyopisthocotylea</taxon>
        <taxon>Polystomatidea</taxon>
        <taxon>Polystomatidae</taxon>
        <taxon>Protopolystoma</taxon>
    </lineage>
</organism>
<keyword evidence="3" id="KW-0472">Membrane</keyword>
<keyword evidence="3" id="KW-0812">Transmembrane</keyword>
<evidence type="ECO:0000256" key="4">
    <source>
        <dbReference type="SAM" id="SignalP"/>
    </source>
</evidence>
<dbReference type="SMART" id="SM00409">
    <property type="entry name" value="IG"/>
    <property type="match status" value="1"/>
</dbReference>
<comment type="caution">
    <text evidence="6">The sequence shown here is derived from an EMBL/GenBank/DDBJ whole genome shotgun (WGS) entry which is preliminary data.</text>
</comment>
<dbReference type="InterPro" id="IPR007110">
    <property type="entry name" value="Ig-like_dom"/>
</dbReference>
<evidence type="ECO:0000256" key="3">
    <source>
        <dbReference type="SAM" id="Phobius"/>
    </source>
</evidence>
<keyword evidence="2" id="KW-1015">Disulfide bond</keyword>
<dbReference type="InterPro" id="IPR052065">
    <property type="entry name" value="Compl_asym_regulator"/>
</dbReference>
<dbReference type="InterPro" id="IPR013783">
    <property type="entry name" value="Ig-like_fold"/>
</dbReference>
<dbReference type="PANTHER" id="PTHR22906">
    <property type="entry name" value="PROPERDIN"/>
    <property type="match status" value="1"/>
</dbReference>
<dbReference type="InterPro" id="IPR036383">
    <property type="entry name" value="TSP1_rpt_sf"/>
</dbReference>
<dbReference type="InterPro" id="IPR000884">
    <property type="entry name" value="TSP1_rpt"/>
</dbReference>
<keyword evidence="7" id="KW-1185">Reference proteome</keyword>
<gene>
    <name evidence="6" type="ORF">PXEA_LOCUS9291</name>
</gene>
<accession>A0A3S5FD04</accession>
<keyword evidence="4" id="KW-0732">Signal</keyword>
<feature type="domain" description="Ig-like" evidence="5">
    <location>
        <begin position="233"/>
        <end position="363"/>
    </location>
</feature>
<dbReference type="EMBL" id="CAAALY010026185">
    <property type="protein sequence ID" value="VEL15851.1"/>
    <property type="molecule type" value="Genomic_DNA"/>
</dbReference>
<keyword evidence="3" id="KW-1133">Transmembrane helix</keyword>
<dbReference type="InterPro" id="IPR003599">
    <property type="entry name" value="Ig_sub"/>
</dbReference>
<keyword evidence="1" id="KW-0677">Repeat</keyword>
<evidence type="ECO:0000313" key="7">
    <source>
        <dbReference type="Proteomes" id="UP000784294"/>
    </source>
</evidence>
<evidence type="ECO:0000256" key="1">
    <source>
        <dbReference type="ARBA" id="ARBA00022737"/>
    </source>
</evidence>
<evidence type="ECO:0000313" key="6">
    <source>
        <dbReference type="EMBL" id="VEL15851.1"/>
    </source>
</evidence>
<dbReference type="SMART" id="SM00209">
    <property type="entry name" value="TSP1"/>
    <property type="match status" value="2"/>
</dbReference>
<name>A0A3S5FD04_9PLAT</name>
<dbReference type="Gene3D" id="2.20.100.10">
    <property type="entry name" value="Thrombospondin type-1 (TSP1) repeat"/>
    <property type="match status" value="1"/>
</dbReference>
<sequence length="626" mass="69593">MHAFYVVISAWLCTALPVASLYMWGSWGDRALACSVTCGLGTRCRKRMCLSLDGHPQTDTTLCSLGDDPAQPQDLDCRACILNSHCPTQPGWGVWAAWSECRALGQAMFGHGADAGSLNLTNVAPRGEASRPVLSSAPPSGCLKGVRTRVRPCNSPPPDLNPNAPRCPGSGEQALGCNVKCSDEPTVSEYDIANRIRLQMESDHLTRRLRLRGASDEAETGEAEPTVFYRMLGDTVRLDCATPAVRLADELLGYSLFGIETTGLGRRRLSLRWYHNGRLLQQPDGPKKDQPATRQQVATGFTRHEKTLWDVETSWRRRMPPSSGQRSSASLVIERLGYADQGVYVCELSIGTSAMAATFFSVHTRPIEHRVEALQSFHLHSNLGVLAPLLGGVQRLPVIWYDAAQLVWYHNGREVKRGLARLASLRVMRVDRINETHQGEWLCYLEVPVPDRPAVLADAGGRQVQARFLTAQLLLRVLPPRRPNFWNAWQPSSNGLRSLAVWLLVGNFVVSVGLLLTGWALIRWRRHAARQTDVRLRGWTAEVVEDELRHLIAAREQADYLRAWLMPMLRATVDQLGQLRRRLNLPASDSQQVEDAADYATETEESQKKMFLEASEADVTASPTVM</sequence>
<dbReference type="PROSITE" id="PS50092">
    <property type="entry name" value="TSP1"/>
    <property type="match status" value="2"/>
</dbReference>
<feature type="chain" id="PRO_5018779701" description="Ig-like domain-containing protein" evidence="4">
    <location>
        <begin position="21"/>
        <end position="626"/>
    </location>
</feature>
<dbReference type="Gene3D" id="2.60.40.10">
    <property type="entry name" value="Immunoglobulins"/>
    <property type="match status" value="1"/>
</dbReference>
<dbReference type="Pfam" id="PF00090">
    <property type="entry name" value="TSP_1"/>
    <property type="match status" value="2"/>
</dbReference>
<proteinExistence type="predicted"/>
<dbReference type="OrthoDB" id="446173at2759"/>
<evidence type="ECO:0000259" key="5">
    <source>
        <dbReference type="PROSITE" id="PS50835"/>
    </source>
</evidence>
<evidence type="ECO:0000256" key="2">
    <source>
        <dbReference type="ARBA" id="ARBA00023157"/>
    </source>
</evidence>